<keyword evidence="2" id="KW-1185">Reference proteome</keyword>
<name>A0A6L9EGA4_9FLAO</name>
<sequence length="291" mass="33071">MLNLRPPLKYLFVSTILGSLLFSCSNENGDSETSIITKTANISFSETSSTGFEGGVTTYSSNTDPQSKNSDSEFFISQYPLAEYRKIYEVEYDSVVTVELDTITMDTLSVNVEVVELSREFTGEVIKGNLWAPYEQYYVSELYVGVPQAVLDTVQRIEILADVTDSLADEPARGGISISLRNPDIDVNYFLYDSYFEMDSSLYVKSDEVPVYNDNGEVESYTSGLILPLFRLHHQSDDVTQPLTRSFRMEIRLGETSFFADFSVYFVSAEVWGNRNCWLHQVPECRDYFEE</sequence>
<gene>
    <name evidence="1" type="ORF">GTQ38_16890</name>
</gene>
<accession>A0A6L9EGA4</accession>
<dbReference type="Proteomes" id="UP000475249">
    <property type="component" value="Unassembled WGS sequence"/>
</dbReference>
<dbReference type="AlphaFoldDB" id="A0A6L9EGA4"/>
<reference evidence="1 2" key="1">
    <citation type="submission" date="2020-01" db="EMBL/GenBank/DDBJ databases">
        <title>Bacteria diversity of Porities sp.</title>
        <authorList>
            <person name="Wang G."/>
        </authorList>
    </citation>
    <scope>NUCLEOTIDE SEQUENCE [LARGE SCALE GENOMIC DNA]</scope>
    <source>
        <strain evidence="1 2">R33</strain>
    </source>
</reference>
<evidence type="ECO:0000313" key="1">
    <source>
        <dbReference type="EMBL" id="NAS13693.1"/>
    </source>
</evidence>
<protein>
    <submittedName>
        <fullName evidence="1">Uncharacterized protein</fullName>
    </submittedName>
</protein>
<dbReference type="RefSeq" id="WP_161436721.1">
    <property type="nucleotide sequence ID" value="NZ_WXYO01000007.1"/>
</dbReference>
<organism evidence="1 2">
    <name type="scientific">Poritiphilus flavus</name>
    <dbReference type="NCBI Taxonomy" id="2697053"/>
    <lineage>
        <taxon>Bacteria</taxon>
        <taxon>Pseudomonadati</taxon>
        <taxon>Bacteroidota</taxon>
        <taxon>Flavobacteriia</taxon>
        <taxon>Flavobacteriales</taxon>
        <taxon>Flavobacteriaceae</taxon>
        <taxon>Poritiphilus</taxon>
    </lineage>
</organism>
<dbReference type="EMBL" id="WXYO01000007">
    <property type="protein sequence ID" value="NAS13693.1"/>
    <property type="molecule type" value="Genomic_DNA"/>
</dbReference>
<evidence type="ECO:0000313" key="2">
    <source>
        <dbReference type="Proteomes" id="UP000475249"/>
    </source>
</evidence>
<dbReference type="PROSITE" id="PS51257">
    <property type="entry name" value="PROKAR_LIPOPROTEIN"/>
    <property type="match status" value="1"/>
</dbReference>
<proteinExistence type="predicted"/>
<comment type="caution">
    <text evidence="1">The sequence shown here is derived from an EMBL/GenBank/DDBJ whole genome shotgun (WGS) entry which is preliminary data.</text>
</comment>